<feature type="domain" description="Ner winged helix-turn-helix DNA-binding" evidence="5">
    <location>
        <begin position="15"/>
        <end position="83"/>
    </location>
</feature>
<comment type="similarity">
    <text evidence="1">Belongs to the ner transcriptional regulatory family.</text>
</comment>
<protein>
    <submittedName>
        <fullName evidence="6">Negative regulator of transcription</fullName>
    </submittedName>
</protein>
<sequence>MTQEITNVDANVRRDWTKREIMNALEDVGTSVRAISIANGKAPGTYYMVWNNTYRKAQEAIANALELSPEEIWPSRYQPKKGRCDVPNS</sequence>
<dbReference type="InterPro" id="IPR010982">
    <property type="entry name" value="Lambda_DNA-bd_dom_sf"/>
</dbReference>
<dbReference type="RefSeq" id="WP_006712464.1">
    <property type="nucleotide sequence ID" value="NZ_MDCJ01000007.1"/>
</dbReference>
<evidence type="ECO:0000313" key="6">
    <source>
        <dbReference type="EMBL" id="ODS05145.1"/>
    </source>
</evidence>
<dbReference type="AlphaFoldDB" id="A0A1E3WH58"/>
<dbReference type="GO" id="GO:0003677">
    <property type="term" value="F:DNA binding"/>
    <property type="evidence" value="ECO:0007669"/>
    <property type="project" value="UniProtKB-KW"/>
</dbReference>
<organism evidence="6 7">
    <name type="scientific">Vibrio scophthalmi</name>
    <dbReference type="NCBI Taxonomy" id="45658"/>
    <lineage>
        <taxon>Bacteria</taxon>
        <taxon>Pseudomonadati</taxon>
        <taxon>Pseudomonadota</taxon>
        <taxon>Gammaproteobacteria</taxon>
        <taxon>Vibrionales</taxon>
        <taxon>Vibrionaceae</taxon>
        <taxon>Vibrio</taxon>
    </lineage>
</organism>
<dbReference type="Gene3D" id="1.10.260.40">
    <property type="entry name" value="lambda repressor-like DNA-binding domains"/>
    <property type="match status" value="1"/>
</dbReference>
<keyword evidence="3" id="KW-0238">DNA-binding</keyword>
<dbReference type="Proteomes" id="UP000095131">
    <property type="component" value="Unassembled WGS sequence"/>
</dbReference>
<gene>
    <name evidence="6" type="ORF">VSF3289_04286</name>
</gene>
<dbReference type="SUPFAM" id="SSF47413">
    <property type="entry name" value="lambda repressor-like DNA-binding domains"/>
    <property type="match status" value="1"/>
</dbReference>
<dbReference type="EMBL" id="MDCJ01000007">
    <property type="protein sequence ID" value="ODS05145.1"/>
    <property type="molecule type" value="Genomic_DNA"/>
</dbReference>
<keyword evidence="2" id="KW-0805">Transcription regulation</keyword>
<comment type="caution">
    <text evidence="6">The sequence shown here is derived from an EMBL/GenBank/DDBJ whole genome shotgun (WGS) entry which is preliminary data.</text>
</comment>
<name>A0A1E3WH58_9VIBR</name>
<accession>A0A1E3WH58</accession>
<dbReference type="Pfam" id="PF13693">
    <property type="entry name" value="HTH_35"/>
    <property type="match status" value="1"/>
</dbReference>
<proteinExistence type="inferred from homology"/>
<evidence type="ECO:0000313" key="7">
    <source>
        <dbReference type="Proteomes" id="UP000095131"/>
    </source>
</evidence>
<evidence type="ECO:0000256" key="4">
    <source>
        <dbReference type="ARBA" id="ARBA00023163"/>
    </source>
</evidence>
<evidence type="ECO:0000256" key="2">
    <source>
        <dbReference type="ARBA" id="ARBA00023015"/>
    </source>
</evidence>
<evidence type="ECO:0000259" key="5">
    <source>
        <dbReference type="Pfam" id="PF13693"/>
    </source>
</evidence>
<reference evidence="6 7" key="1">
    <citation type="submission" date="2016-08" db="EMBL/GenBank/DDBJ databases">
        <title>Genome sequencing of Vibrio scophthalmi strain FP3289, an isolated from Paralichthys olivaceus.</title>
        <authorList>
            <person name="Han H.-J."/>
        </authorList>
    </citation>
    <scope>NUCLEOTIDE SEQUENCE [LARGE SCALE GENOMIC DNA]</scope>
    <source>
        <strain evidence="6 7">FP3289</strain>
    </source>
</reference>
<dbReference type="InterPro" id="IPR038722">
    <property type="entry name" value="Ner_HTH_dom"/>
</dbReference>
<evidence type="ECO:0000256" key="3">
    <source>
        <dbReference type="ARBA" id="ARBA00023125"/>
    </source>
</evidence>
<keyword evidence="4" id="KW-0804">Transcription</keyword>
<dbReference type="OrthoDB" id="5405994at2"/>
<evidence type="ECO:0000256" key="1">
    <source>
        <dbReference type="ARBA" id="ARBA00006157"/>
    </source>
</evidence>